<dbReference type="Pfam" id="PF00361">
    <property type="entry name" value="Proton_antipo_M"/>
    <property type="match status" value="1"/>
</dbReference>
<feature type="transmembrane region" description="Helical" evidence="8">
    <location>
        <begin position="29"/>
        <end position="50"/>
    </location>
</feature>
<dbReference type="EMBL" id="JACIGI010000004">
    <property type="protein sequence ID" value="MBB4285089.1"/>
    <property type="molecule type" value="Genomic_DNA"/>
</dbReference>
<dbReference type="InterPro" id="IPR050586">
    <property type="entry name" value="CPA3_Na-H_Antiporter_D"/>
</dbReference>
<keyword evidence="11" id="KW-1185">Reference proteome</keyword>
<protein>
    <submittedName>
        <fullName evidence="10">Multicomponent Na+:H+ antiporter subunit D</fullName>
    </submittedName>
</protein>
<evidence type="ECO:0000256" key="1">
    <source>
        <dbReference type="ARBA" id="ARBA00004651"/>
    </source>
</evidence>
<feature type="transmembrane region" description="Helical" evidence="8">
    <location>
        <begin position="201"/>
        <end position="227"/>
    </location>
</feature>
<organism evidence="10 11">
    <name type="scientific">Roseospira goensis</name>
    <dbReference type="NCBI Taxonomy" id="391922"/>
    <lineage>
        <taxon>Bacteria</taxon>
        <taxon>Pseudomonadati</taxon>
        <taxon>Pseudomonadota</taxon>
        <taxon>Alphaproteobacteria</taxon>
        <taxon>Rhodospirillales</taxon>
        <taxon>Rhodospirillaceae</taxon>
        <taxon>Roseospira</taxon>
    </lineage>
</organism>
<dbReference type="InterPro" id="IPR001750">
    <property type="entry name" value="ND/Mrp_TM"/>
</dbReference>
<comment type="subcellular location">
    <subcellularLocation>
        <location evidence="1">Cell membrane</location>
        <topology evidence="1">Multi-pass membrane protein</topology>
    </subcellularLocation>
    <subcellularLocation>
        <location evidence="7">Membrane</location>
        <topology evidence="7">Multi-pass membrane protein</topology>
    </subcellularLocation>
</comment>
<evidence type="ECO:0000256" key="5">
    <source>
        <dbReference type="ARBA" id="ARBA00022989"/>
    </source>
</evidence>
<feature type="transmembrane region" description="Helical" evidence="8">
    <location>
        <begin position="445"/>
        <end position="470"/>
    </location>
</feature>
<dbReference type="GO" id="GO:0042773">
    <property type="term" value="P:ATP synthesis coupled electron transport"/>
    <property type="evidence" value="ECO:0007669"/>
    <property type="project" value="InterPro"/>
</dbReference>
<evidence type="ECO:0000256" key="4">
    <source>
        <dbReference type="ARBA" id="ARBA00022692"/>
    </source>
</evidence>
<feature type="transmembrane region" description="Helical" evidence="8">
    <location>
        <begin position="70"/>
        <end position="96"/>
    </location>
</feature>
<gene>
    <name evidence="10" type="ORF">GGD88_000803</name>
</gene>
<dbReference type="AlphaFoldDB" id="A0A7W6WJW7"/>
<keyword evidence="5 8" id="KW-1133">Transmembrane helix</keyword>
<evidence type="ECO:0000313" key="10">
    <source>
        <dbReference type="EMBL" id="MBB4285089.1"/>
    </source>
</evidence>
<evidence type="ECO:0000256" key="3">
    <source>
        <dbReference type="ARBA" id="ARBA00022475"/>
    </source>
</evidence>
<reference evidence="10 11" key="1">
    <citation type="submission" date="2020-08" db="EMBL/GenBank/DDBJ databases">
        <title>Genome sequencing of Purple Non-Sulfur Bacteria from various extreme environments.</title>
        <authorList>
            <person name="Mayer M."/>
        </authorList>
    </citation>
    <scope>NUCLEOTIDE SEQUENCE [LARGE SCALE GENOMIC DNA]</scope>
    <source>
        <strain evidence="10 11">JA135</strain>
    </source>
</reference>
<dbReference type="PANTHER" id="PTHR42703:SF1">
    <property type="entry name" value="NA(+)_H(+) ANTIPORTER SUBUNIT D1"/>
    <property type="match status" value="1"/>
</dbReference>
<keyword evidence="4 7" id="KW-0812">Transmembrane</keyword>
<dbReference type="NCBIfam" id="NF009306">
    <property type="entry name" value="PRK12663.1"/>
    <property type="match status" value="1"/>
</dbReference>
<feature type="domain" description="NADH:quinone oxidoreductase/Mrp antiporter transmembrane" evidence="9">
    <location>
        <begin position="125"/>
        <end position="415"/>
    </location>
</feature>
<dbReference type="InterPro" id="IPR003918">
    <property type="entry name" value="NADH_UbQ_OxRdtase"/>
</dbReference>
<feature type="transmembrane region" description="Helical" evidence="8">
    <location>
        <begin position="401"/>
        <end position="425"/>
    </location>
</feature>
<feature type="transmembrane region" description="Helical" evidence="8">
    <location>
        <begin position="268"/>
        <end position="294"/>
    </location>
</feature>
<dbReference type="GO" id="GO:0008137">
    <property type="term" value="F:NADH dehydrogenase (ubiquinone) activity"/>
    <property type="evidence" value="ECO:0007669"/>
    <property type="project" value="InterPro"/>
</dbReference>
<feature type="transmembrane region" description="Helical" evidence="8">
    <location>
        <begin position="366"/>
        <end position="389"/>
    </location>
</feature>
<evidence type="ECO:0000256" key="2">
    <source>
        <dbReference type="ARBA" id="ARBA00005346"/>
    </source>
</evidence>
<dbReference type="PRINTS" id="PR01437">
    <property type="entry name" value="NUOXDRDTASE4"/>
</dbReference>
<keyword evidence="6 8" id="KW-0472">Membrane</keyword>
<accession>A0A7W6WJW7</accession>
<feature type="transmembrane region" description="Helical" evidence="8">
    <location>
        <begin position="130"/>
        <end position="148"/>
    </location>
</feature>
<dbReference type="Proteomes" id="UP000555728">
    <property type="component" value="Unassembled WGS sequence"/>
</dbReference>
<evidence type="ECO:0000256" key="8">
    <source>
        <dbReference type="SAM" id="Phobius"/>
    </source>
</evidence>
<feature type="transmembrane region" description="Helical" evidence="8">
    <location>
        <begin position="160"/>
        <end position="181"/>
    </location>
</feature>
<keyword evidence="3" id="KW-1003">Cell membrane</keyword>
<feature type="transmembrane region" description="Helical" evidence="8">
    <location>
        <begin position="239"/>
        <end position="262"/>
    </location>
</feature>
<dbReference type="PANTHER" id="PTHR42703">
    <property type="entry name" value="NADH DEHYDROGENASE"/>
    <property type="match status" value="1"/>
</dbReference>
<proteinExistence type="inferred from homology"/>
<evidence type="ECO:0000259" key="9">
    <source>
        <dbReference type="Pfam" id="PF00361"/>
    </source>
</evidence>
<dbReference type="GO" id="GO:0005886">
    <property type="term" value="C:plasma membrane"/>
    <property type="evidence" value="ECO:0007669"/>
    <property type="project" value="UniProtKB-SubCell"/>
</dbReference>
<dbReference type="RefSeq" id="WP_184431942.1">
    <property type="nucleotide sequence ID" value="NZ_JACIGI010000004.1"/>
</dbReference>
<sequence>MMLAAAILIPMATAVLCLMLRRRAAVARLVSLAGAVALLIASVLLLVTVLQGGPVAAQMGGWPAPFGITLVADLLSAAMVLITGIVAVAVAVYGLADVTRNEERRGHHTLTQALLAGVCGAFLTGDMFNLYVWFEVMLIASFGLLVIGGGKAQIDGAVKYVGLNLIATLAFLTGVGLLYGATGTLNMADLHGIVPGRQDEVAILGAAALLLFAFGAKAAMFPVFFWLPAAYHTPSVTTSALFAALLTKVGVYALLRVFTLVFDAGHPSIQAVLLVGACLTMAVGVLGAAAQNGIRRILSFHIISQIGYMVVGLAIYTPLAIVGGIFYLFHHIVVKANLFLIGGLIARRTGSEDLDRIGGLWAARPWLGVLFLIPALSLAGIPPLSGFWAKLLIVQASLEAELYIVAAVALVVGLLTIFSMSKIWLEAFWKEAPAGTPAATGTVPALGAAATAALLTPALALAAITVVIGLMPGPFFDAAQVAADHLVTPDAYVRAVLGGASP</sequence>
<feature type="transmembrane region" description="Helical" evidence="8">
    <location>
        <begin position="306"/>
        <end position="329"/>
    </location>
</feature>
<name>A0A7W6WJW7_9PROT</name>
<feature type="transmembrane region" description="Helical" evidence="8">
    <location>
        <begin position="6"/>
        <end position="22"/>
    </location>
</feature>
<evidence type="ECO:0000256" key="6">
    <source>
        <dbReference type="ARBA" id="ARBA00023136"/>
    </source>
</evidence>
<evidence type="ECO:0000256" key="7">
    <source>
        <dbReference type="RuleBase" id="RU000320"/>
    </source>
</evidence>
<evidence type="ECO:0000313" key="11">
    <source>
        <dbReference type="Proteomes" id="UP000555728"/>
    </source>
</evidence>
<comment type="caution">
    <text evidence="10">The sequence shown here is derived from an EMBL/GenBank/DDBJ whole genome shotgun (WGS) entry which is preliminary data.</text>
</comment>
<comment type="similarity">
    <text evidence="2">Belongs to the CPA3 antiporters (TC 2.A.63) subunit D family.</text>
</comment>